<dbReference type="AlphaFoldDB" id="A0AA41X0N1"/>
<sequence>MASLQDQLLNAGLAKKSDAKKIKRQKHKAKKLQQTQKVEVVDEAKLAAEAAIQAKKEKDAQLAAEQARLREQKELVAQVKQLIQSNIQTYKEGDIPLNFTDENFVKRMYVTEATQKLVVQARLAIAKHADGYVLIPTPVADKIAQRLPEFIVYRADDTVDEATTEQDHWYADYDIPDDLVW</sequence>
<keyword evidence="1" id="KW-0175">Coiled coil</keyword>
<proteinExistence type="predicted"/>
<keyword evidence="3" id="KW-1185">Reference proteome</keyword>
<dbReference type="Proteomes" id="UP001165413">
    <property type="component" value="Unassembled WGS sequence"/>
</dbReference>
<feature type="coiled-coil region" evidence="1">
    <location>
        <begin position="52"/>
        <end position="82"/>
    </location>
</feature>
<organism evidence="2 3">
    <name type="scientific">Opacimonas viscosa</name>
    <dbReference type="NCBI Taxonomy" id="2961944"/>
    <lineage>
        <taxon>Bacteria</taxon>
        <taxon>Pseudomonadati</taxon>
        <taxon>Pseudomonadota</taxon>
        <taxon>Gammaproteobacteria</taxon>
        <taxon>Alteromonadales</taxon>
        <taxon>Alteromonadaceae</taxon>
        <taxon>Opacimonas</taxon>
    </lineage>
</organism>
<evidence type="ECO:0000313" key="2">
    <source>
        <dbReference type="EMBL" id="MCP3427341.1"/>
    </source>
</evidence>
<accession>A0AA41X0N1</accession>
<protein>
    <submittedName>
        <fullName evidence="2">DUF2058 domain-containing protein</fullName>
    </submittedName>
</protein>
<reference evidence="2" key="1">
    <citation type="submission" date="2022-07" db="EMBL/GenBank/DDBJ databases">
        <title>Characterization of the Novel Bacterium Alteromonas immobilis LMIT006 and Alteromonas gregis LMIT007.</title>
        <authorList>
            <person name="Lin X."/>
        </authorList>
    </citation>
    <scope>NUCLEOTIDE SEQUENCE</scope>
    <source>
        <strain evidence="2">LMIT007</strain>
    </source>
</reference>
<dbReference type="Pfam" id="PF09831">
    <property type="entry name" value="DUF2058"/>
    <property type="match status" value="1"/>
</dbReference>
<evidence type="ECO:0000256" key="1">
    <source>
        <dbReference type="SAM" id="Coils"/>
    </source>
</evidence>
<comment type="caution">
    <text evidence="2">The sequence shown here is derived from an EMBL/GenBank/DDBJ whole genome shotgun (WGS) entry which is preliminary data.</text>
</comment>
<dbReference type="InterPro" id="IPR018636">
    <property type="entry name" value="DUF2058"/>
</dbReference>
<evidence type="ECO:0000313" key="3">
    <source>
        <dbReference type="Proteomes" id="UP001165413"/>
    </source>
</evidence>
<gene>
    <name evidence="2" type="ORF">NLF92_00075</name>
</gene>
<dbReference type="RefSeq" id="WP_254097598.1">
    <property type="nucleotide sequence ID" value="NZ_JANATA010000001.1"/>
</dbReference>
<dbReference type="EMBL" id="JANATA010000001">
    <property type="protein sequence ID" value="MCP3427341.1"/>
    <property type="molecule type" value="Genomic_DNA"/>
</dbReference>
<name>A0AA41X0N1_9ALTE</name>